<gene>
    <name evidence="3" type="ORF">LXM24_09650</name>
</gene>
<reference evidence="3" key="1">
    <citation type="submission" date="2021-12" db="EMBL/GenBank/DDBJ databases">
        <title>Novel species in genus Dyadobacter.</title>
        <authorList>
            <person name="Ma C."/>
        </authorList>
    </citation>
    <scope>NUCLEOTIDE SEQUENCE</scope>
    <source>
        <strain evidence="3">CY399</strain>
    </source>
</reference>
<dbReference type="EMBL" id="JAJTTA010000002">
    <property type="protein sequence ID" value="MCF0040348.1"/>
    <property type="molecule type" value="Genomic_DNA"/>
</dbReference>
<name>A0A9X1PAH6_9BACT</name>
<dbReference type="AlphaFoldDB" id="A0A9X1PAH6"/>
<keyword evidence="1" id="KW-0812">Transmembrane</keyword>
<keyword evidence="1" id="KW-1133">Transmembrane helix</keyword>
<evidence type="ECO:0000259" key="2">
    <source>
        <dbReference type="Pfam" id="PF12729"/>
    </source>
</evidence>
<evidence type="ECO:0000313" key="4">
    <source>
        <dbReference type="Proteomes" id="UP001139700"/>
    </source>
</evidence>
<evidence type="ECO:0000256" key="1">
    <source>
        <dbReference type="SAM" id="Phobius"/>
    </source>
</evidence>
<dbReference type="InterPro" id="IPR024478">
    <property type="entry name" value="HlyB_4HB_MCP"/>
</dbReference>
<proteinExistence type="predicted"/>
<comment type="caution">
    <text evidence="3">The sequence shown here is derived from an EMBL/GenBank/DDBJ whole genome shotgun (WGS) entry which is preliminary data.</text>
</comment>
<protein>
    <submittedName>
        <fullName evidence="3">MCP four helix bundle domain-containing protein</fullName>
    </submittedName>
</protein>
<dbReference type="RefSeq" id="WP_234612797.1">
    <property type="nucleotide sequence ID" value="NZ_CP098806.1"/>
</dbReference>
<evidence type="ECO:0000313" key="3">
    <source>
        <dbReference type="EMBL" id="MCF0040348.1"/>
    </source>
</evidence>
<dbReference type="Proteomes" id="UP001139700">
    <property type="component" value="Unassembled WGS sequence"/>
</dbReference>
<organism evidence="3 4">
    <name type="scientific">Dyadobacter fanqingshengii</name>
    <dbReference type="NCBI Taxonomy" id="2906443"/>
    <lineage>
        <taxon>Bacteria</taxon>
        <taxon>Pseudomonadati</taxon>
        <taxon>Bacteroidota</taxon>
        <taxon>Cytophagia</taxon>
        <taxon>Cytophagales</taxon>
        <taxon>Spirosomataceae</taxon>
        <taxon>Dyadobacter</taxon>
    </lineage>
</organism>
<feature type="domain" description="Chemotaxis methyl-accepting receptor HlyB-like 4HB MCP" evidence="2">
    <location>
        <begin position="7"/>
        <end position="182"/>
    </location>
</feature>
<feature type="transmembrane region" description="Helical" evidence="1">
    <location>
        <begin position="189"/>
        <end position="211"/>
    </location>
</feature>
<accession>A0A9X1PAH6</accession>
<dbReference type="Pfam" id="PF12729">
    <property type="entry name" value="4HB_MCP_1"/>
    <property type="match status" value="1"/>
</dbReference>
<keyword evidence="4" id="KW-1185">Reference proteome</keyword>
<sequence length="227" mass="25013">MKWSFVIRQKVKAAVVLAGILVVIMLASLSTNQTIQVMDQSLESVFVDRLQPAVDLVFLSENLYNRRLLVQGYLTDSSSISTGEPVKTSGIDNSERNRLISSFEKTSLTALEAKKLSYFKDRLKAYDRLENSVLQLISRNRHQEAGLLFGDQGAIIFREAVSTLHSIAQIQSDAGKKTIKSAHGQAAGGLINISLLLAVCIVIGLVILNLLKNQSLVDQKSETFHLN</sequence>
<keyword evidence="1" id="KW-0472">Membrane</keyword>